<evidence type="ECO:0000313" key="1">
    <source>
        <dbReference type="EMBL" id="KNZ61655.1"/>
    </source>
</evidence>
<dbReference type="VEuPathDB" id="FungiDB:VP01_1373g3"/>
<gene>
    <name evidence="1" type="ORF">VP01_1373g3</name>
</gene>
<dbReference type="AlphaFoldDB" id="A0A0L6VNG2"/>
<accession>A0A0L6VNG2</accession>
<feature type="non-terminal residue" evidence="1">
    <location>
        <position position="1"/>
    </location>
</feature>
<keyword evidence="2" id="KW-1185">Reference proteome</keyword>
<dbReference type="Proteomes" id="UP000037035">
    <property type="component" value="Unassembled WGS sequence"/>
</dbReference>
<organism evidence="1 2">
    <name type="scientific">Puccinia sorghi</name>
    <dbReference type="NCBI Taxonomy" id="27349"/>
    <lineage>
        <taxon>Eukaryota</taxon>
        <taxon>Fungi</taxon>
        <taxon>Dikarya</taxon>
        <taxon>Basidiomycota</taxon>
        <taxon>Pucciniomycotina</taxon>
        <taxon>Pucciniomycetes</taxon>
        <taxon>Pucciniales</taxon>
        <taxon>Pucciniaceae</taxon>
        <taxon>Puccinia</taxon>
    </lineage>
</organism>
<sequence>SNNNSSSGTNCEVEELVLALIAITKHRYLAERVQLKRVPDITKYLC</sequence>
<proteinExistence type="predicted"/>
<name>A0A0L6VNG2_9BASI</name>
<protein>
    <submittedName>
        <fullName evidence="1">Uncharacterized protein</fullName>
    </submittedName>
</protein>
<comment type="caution">
    <text evidence="1">The sequence shown here is derived from an EMBL/GenBank/DDBJ whole genome shotgun (WGS) entry which is preliminary data.</text>
</comment>
<reference evidence="1 2" key="1">
    <citation type="submission" date="2015-08" db="EMBL/GenBank/DDBJ databases">
        <title>Next Generation Sequencing and Analysis of the Genome of Puccinia sorghi L Schw, the Causal Agent of Maize Common Rust.</title>
        <authorList>
            <person name="Rochi L."/>
            <person name="Burguener G."/>
            <person name="Darino M."/>
            <person name="Turjanski A."/>
            <person name="Kreff E."/>
            <person name="Dieguez M.J."/>
            <person name="Sacco F."/>
        </authorList>
    </citation>
    <scope>NUCLEOTIDE SEQUENCE [LARGE SCALE GENOMIC DNA]</scope>
    <source>
        <strain evidence="1 2">RO10H11247</strain>
    </source>
</reference>
<dbReference type="EMBL" id="LAVV01004154">
    <property type="protein sequence ID" value="KNZ61655.1"/>
    <property type="molecule type" value="Genomic_DNA"/>
</dbReference>
<evidence type="ECO:0000313" key="2">
    <source>
        <dbReference type="Proteomes" id="UP000037035"/>
    </source>
</evidence>